<comment type="caution">
    <text evidence="2">The sequence shown here is derived from an EMBL/GenBank/DDBJ whole genome shotgun (WGS) entry which is preliminary data.</text>
</comment>
<name>A0A2P6VAL5_9CHLO</name>
<dbReference type="OrthoDB" id="520255at2759"/>
<feature type="domain" description="BACK" evidence="1">
    <location>
        <begin position="238"/>
        <end position="290"/>
    </location>
</feature>
<evidence type="ECO:0000259" key="1">
    <source>
        <dbReference type="Pfam" id="PF07707"/>
    </source>
</evidence>
<sequence>MSQLLDFLLPAEDHDAHLVLVLPPEAAGERARSKARCPFDAKRRKSSKAAIQRRMALPANSTTLKTFSQKFRDWAARWTEGDAREYVVQCRDEAEVATYRQLLAFMHSMAKELPQDPMELLGLLVLAREHAVEAAVMGCVQRLQGQANGLPATACMGLWSALGTGVSGEAAIQAAADKLAEACFDRLCTLVQAEGALQDAVEQRALLQLLGPLQDMLNDERLRKLWRVLPLALLRDCVLEDGNVQADTEATVLAACLHWAEGREGMTTEQLSELLCRIRFPSIPAATLLTYHRTFKGLQLFDPDRELLLRAITAPELWAGLHAAMASDAQSAEAAALKAKCERWWQPREAPLAGQAAPAIFDFKCSKPERAERCVSDAYYWNGYHWSALVAKQGNDVGVFLVCSVGRKHTFQAWGCAPVTHPSAAGREALSWDAFWGDASPYCRDGAVRGRFALSVPKGS</sequence>
<evidence type="ECO:0000313" key="2">
    <source>
        <dbReference type="EMBL" id="PSC71139.1"/>
    </source>
</evidence>
<dbReference type="EMBL" id="LHPF02000016">
    <property type="protein sequence ID" value="PSC71139.1"/>
    <property type="molecule type" value="Genomic_DNA"/>
</dbReference>
<dbReference type="STRING" id="554055.A0A2P6VAL5"/>
<dbReference type="Proteomes" id="UP000239649">
    <property type="component" value="Unassembled WGS sequence"/>
</dbReference>
<dbReference type="AlphaFoldDB" id="A0A2P6VAL5"/>
<evidence type="ECO:0000313" key="3">
    <source>
        <dbReference type="Proteomes" id="UP000239649"/>
    </source>
</evidence>
<gene>
    <name evidence="2" type="ORF">C2E20_5578</name>
</gene>
<reference evidence="2 3" key="1">
    <citation type="journal article" date="2018" name="Plant J.">
        <title>Genome sequences of Chlorella sorokiniana UTEX 1602 and Micractinium conductrix SAG 241.80: implications to maltose excretion by a green alga.</title>
        <authorList>
            <person name="Arriola M.B."/>
            <person name="Velmurugan N."/>
            <person name="Zhang Y."/>
            <person name="Plunkett M.H."/>
            <person name="Hondzo H."/>
            <person name="Barney B.M."/>
        </authorList>
    </citation>
    <scope>NUCLEOTIDE SEQUENCE [LARGE SCALE GENOMIC DNA]</scope>
    <source>
        <strain evidence="2 3">SAG 241.80</strain>
    </source>
</reference>
<keyword evidence="3" id="KW-1185">Reference proteome</keyword>
<proteinExistence type="predicted"/>
<organism evidence="2 3">
    <name type="scientific">Micractinium conductrix</name>
    <dbReference type="NCBI Taxonomy" id="554055"/>
    <lineage>
        <taxon>Eukaryota</taxon>
        <taxon>Viridiplantae</taxon>
        <taxon>Chlorophyta</taxon>
        <taxon>core chlorophytes</taxon>
        <taxon>Trebouxiophyceae</taxon>
        <taxon>Chlorellales</taxon>
        <taxon>Chlorellaceae</taxon>
        <taxon>Chlorella clade</taxon>
        <taxon>Micractinium</taxon>
    </lineage>
</organism>
<accession>A0A2P6VAL5</accession>
<dbReference type="InterPro" id="IPR011705">
    <property type="entry name" value="BACK"/>
</dbReference>
<protein>
    <submittedName>
        <fullName evidence="2">Kelch 8</fullName>
    </submittedName>
</protein>
<dbReference type="Pfam" id="PF07707">
    <property type="entry name" value="BACK"/>
    <property type="match status" value="1"/>
</dbReference>
<dbReference type="Gene3D" id="1.25.40.420">
    <property type="match status" value="1"/>
</dbReference>